<sequence length="395" mass="43405">MSKARVVVLEVSSGRLSVTAAAHTYGLSRQHIYRLLQRYHQGGLQAVDPRSRRPASNPRAVSDEVIAAVVLTRKQLVADGLDAGPVTLQGHLAHQGLPVPSTSTIRRILGHHGLITPQPRKRPKSSYHRFAAEQPNECWQSDFTHWTLADGTDTEILNWLDDHSRYLLSCVAYRRVGGGDVVATFTATATQYGLPASTLTDNGSVYTSRFTHGHNDFERLLASLGITQKNGHPGHPQTQGKIERFHQTLKRWLAARPRPASLADLQNLLDAFCTIYNTARTHRAHPGRLTPEQAYLALPKASPNGQPHPQFRIRHDTIDQFGKLTLRHGSHLHHLGIGRTHAGTAALILVTDQTVTVISKTGHHVLSSHTIDPDKKPTGATKTKTPADSRGICNP</sequence>
<dbReference type="InterPro" id="IPR001584">
    <property type="entry name" value="Integrase_cat-core"/>
</dbReference>
<organism evidence="3 4">
    <name type="scientific">Mycobacterium ahvazicum</name>
    <dbReference type="NCBI Taxonomy" id="1964395"/>
    <lineage>
        <taxon>Bacteria</taxon>
        <taxon>Bacillati</taxon>
        <taxon>Actinomycetota</taxon>
        <taxon>Actinomycetes</taxon>
        <taxon>Mycobacteriales</taxon>
        <taxon>Mycobacteriaceae</taxon>
        <taxon>Mycobacterium</taxon>
        <taxon>Mycobacterium simiae complex</taxon>
    </lineage>
</organism>
<dbReference type="Pfam" id="PF13518">
    <property type="entry name" value="HTH_28"/>
    <property type="match status" value="1"/>
</dbReference>
<dbReference type="AlphaFoldDB" id="A0A2K4Y7Q3"/>
<evidence type="ECO:0000313" key="4">
    <source>
        <dbReference type="Proteomes" id="UP000236318"/>
    </source>
</evidence>
<feature type="compositionally biased region" description="Low complexity" evidence="1">
    <location>
        <begin position="378"/>
        <end position="388"/>
    </location>
</feature>
<dbReference type="InterPro" id="IPR009057">
    <property type="entry name" value="Homeodomain-like_sf"/>
</dbReference>
<dbReference type="SUPFAM" id="SSF53098">
    <property type="entry name" value="Ribonuclease H-like"/>
    <property type="match status" value="1"/>
</dbReference>
<evidence type="ECO:0000313" key="3">
    <source>
        <dbReference type="EMBL" id="SOX52816.1"/>
    </source>
</evidence>
<keyword evidence="4" id="KW-1185">Reference proteome</keyword>
<dbReference type="PROSITE" id="PS50994">
    <property type="entry name" value="INTEGRASE"/>
    <property type="match status" value="1"/>
</dbReference>
<dbReference type="Pfam" id="PF13683">
    <property type="entry name" value="rve_3"/>
    <property type="match status" value="1"/>
</dbReference>
<dbReference type="Proteomes" id="UP000236318">
    <property type="component" value="Unassembled WGS sequence"/>
</dbReference>
<dbReference type="SUPFAM" id="SSF46689">
    <property type="entry name" value="Homeodomain-like"/>
    <property type="match status" value="1"/>
</dbReference>
<feature type="region of interest" description="Disordered" evidence="1">
    <location>
        <begin position="367"/>
        <end position="395"/>
    </location>
</feature>
<dbReference type="PANTHER" id="PTHR35004">
    <property type="entry name" value="TRANSPOSASE RV3428C-RELATED"/>
    <property type="match status" value="1"/>
</dbReference>
<comment type="caution">
    <text evidence="3">The sequence shown here is derived from an EMBL/GenBank/DDBJ whole genome shotgun (WGS) entry which is preliminary data.</text>
</comment>
<dbReference type="EMBL" id="FXEG02000002">
    <property type="protein sequence ID" value="SOX52816.1"/>
    <property type="molecule type" value="Genomic_DNA"/>
</dbReference>
<dbReference type="GO" id="GO:0015074">
    <property type="term" value="P:DNA integration"/>
    <property type="evidence" value="ECO:0007669"/>
    <property type="project" value="InterPro"/>
</dbReference>
<gene>
    <name evidence="3" type="ORF">MAAFP003_1484</name>
</gene>
<dbReference type="GO" id="GO:0003676">
    <property type="term" value="F:nucleic acid binding"/>
    <property type="evidence" value="ECO:0007669"/>
    <property type="project" value="InterPro"/>
</dbReference>
<evidence type="ECO:0000256" key="1">
    <source>
        <dbReference type="SAM" id="MobiDB-lite"/>
    </source>
</evidence>
<dbReference type="NCBIfam" id="NF033577">
    <property type="entry name" value="transpos_IS481"/>
    <property type="match status" value="1"/>
</dbReference>
<proteinExistence type="predicted"/>
<feature type="domain" description="Integrase catalytic" evidence="2">
    <location>
        <begin position="131"/>
        <end position="299"/>
    </location>
</feature>
<accession>A0A2K4Y7Q3</accession>
<dbReference type="PANTHER" id="PTHR35004:SF7">
    <property type="entry name" value="INTEGRASE PROTEIN"/>
    <property type="match status" value="1"/>
</dbReference>
<protein>
    <submittedName>
        <fullName evidence="3">Transposase</fullName>
    </submittedName>
</protein>
<dbReference type="RefSeq" id="WP_207768477.1">
    <property type="nucleotide sequence ID" value="NZ_FXEG02000002.1"/>
</dbReference>
<dbReference type="Gene3D" id="3.30.420.10">
    <property type="entry name" value="Ribonuclease H-like superfamily/Ribonuclease H"/>
    <property type="match status" value="1"/>
</dbReference>
<dbReference type="InterPro" id="IPR012337">
    <property type="entry name" value="RNaseH-like_sf"/>
</dbReference>
<dbReference type="InterPro" id="IPR047656">
    <property type="entry name" value="IS481-like_transpos"/>
</dbReference>
<dbReference type="InterPro" id="IPR036397">
    <property type="entry name" value="RNaseH_sf"/>
</dbReference>
<dbReference type="InterPro" id="IPR055247">
    <property type="entry name" value="InsJ-like_HTH"/>
</dbReference>
<name>A0A2K4Y7Q3_9MYCO</name>
<reference evidence="3" key="1">
    <citation type="submission" date="2018-01" db="EMBL/GenBank/DDBJ databases">
        <authorList>
            <consortium name="Urmite Genomes"/>
        </authorList>
    </citation>
    <scope>NUCLEOTIDE SEQUENCE [LARGE SCALE GENOMIC DNA]</scope>
    <source>
        <strain evidence="3">AFP003</strain>
    </source>
</reference>
<evidence type="ECO:0000259" key="2">
    <source>
        <dbReference type="PROSITE" id="PS50994"/>
    </source>
</evidence>